<evidence type="ECO:0000313" key="3">
    <source>
        <dbReference type="EMBL" id="QND62008.1"/>
    </source>
</evidence>
<accession>A0A7G6T5H6</accession>
<dbReference type="CDD" id="cd00338">
    <property type="entry name" value="Ser_Recombinase"/>
    <property type="match status" value="1"/>
</dbReference>
<dbReference type="InterPro" id="IPR050639">
    <property type="entry name" value="SSR_resolvase"/>
</dbReference>
<dbReference type="Pfam" id="PF00239">
    <property type="entry name" value="Resolvase"/>
    <property type="match status" value="1"/>
</dbReference>
<dbReference type="Gene3D" id="3.40.50.1390">
    <property type="entry name" value="Resolvase, N-terminal catalytic domain"/>
    <property type="match status" value="1"/>
</dbReference>
<feature type="domain" description="Recombinase" evidence="2">
    <location>
        <begin position="169"/>
        <end position="313"/>
    </location>
</feature>
<dbReference type="AlphaFoldDB" id="A0A7G6T5H6"/>
<geneLocation type="plasmid" evidence="3 4">
    <name>p_1</name>
</geneLocation>
<dbReference type="InterPro" id="IPR011109">
    <property type="entry name" value="DNA_bind_recombinase_dom"/>
</dbReference>
<dbReference type="SMART" id="SM00857">
    <property type="entry name" value="Resolvase"/>
    <property type="match status" value="1"/>
</dbReference>
<dbReference type="PROSITE" id="PS51736">
    <property type="entry name" value="RECOMBINASES_3"/>
    <property type="match status" value="1"/>
</dbReference>
<dbReference type="EMBL" id="CP050299">
    <property type="protein sequence ID" value="QND62008.1"/>
    <property type="molecule type" value="Genomic_DNA"/>
</dbReference>
<dbReference type="PANTHER" id="PTHR30461">
    <property type="entry name" value="DNA-INVERTASE FROM LAMBDOID PROPHAGE"/>
    <property type="match status" value="1"/>
</dbReference>
<dbReference type="GO" id="GO:0000150">
    <property type="term" value="F:DNA strand exchange activity"/>
    <property type="evidence" value="ECO:0007669"/>
    <property type="project" value="InterPro"/>
</dbReference>
<dbReference type="Pfam" id="PF07508">
    <property type="entry name" value="Recombinase"/>
    <property type="match status" value="1"/>
</dbReference>
<dbReference type="Proteomes" id="UP000515465">
    <property type="component" value="Plasmid p_1"/>
</dbReference>
<dbReference type="SUPFAM" id="SSF53041">
    <property type="entry name" value="Resolvase-like"/>
    <property type="match status" value="1"/>
</dbReference>
<sequence>MNTKITSDHLGRAAVVYVRQSTMAQVMGNLESQRRQYDLAGAAATTGFASVTVIDDDLGRSGSGSVERPGFERLVALVCSGNVGAVYCIEASRLARNGRDWHHLIDLCALTGTLVIDPDGAFDPRLVNDRLLLGLKGTMAEYELSLIRQRGIAARDSKAGRGEFRFMLPPGFCWSEAGKIEIDPDEHVAETIRLVFDKFRELGSGRQVFLWLRSADIKMPVVLHNVEVRKLVWKAPAYHSVMQILHNPLYAGAYAFGRRAQRTLIIDGRARKANGLRKPRDEWSVLLRDNHQGYITWREYEENQKLLTENAHMKRNCDRKSARGGRALLTGLMRCGRCGRMMRVFYGSAKGNAHRYQCRGDDARVGLGLCIGIGGVRVDRAVATQILEAVSDRAVEAAIFASDQVERSARDVIAAIERDLEGARYEASLAGRRYELVDPAKRHVARELEARWNDALERVSVLERKIEELSALSAARPAIDRGRLLQLAHDLPTAWNAPSTDTRTKQRLIHILVQEIICDLDDTTNEAVLLIHWTGGRHTEVRVARVKTGRYPSDMAPPAVEALRKLGGHWPDRELAVSLNRMLCKTGDGEGWTAVRVRDMRERLGIPEYDPTKAGSPVISLMKAAERLGICIGSAKSLVKKGILPATQILPGSQWMVPIEALTSEAVLIGVQGVVGRRPQIYEYYQYDKVVRLPGL</sequence>
<protein>
    <submittedName>
        <fullName evidence="3">Recombinase family protein</fullName>
    </submittedName>
</protein>
<proteinExistence type="predicted"/>
<evidence type="ECO:0000259" key="2">
    <source>
        <dbReference type="PROSITE" id="PS51737"/>
    </source>
</evidence>
<evidence type="ECO:0000313" key="4">
    <source>
        <dbReference type="Proteomes" id="UP000515465"/>
    </source>
</evidence>
<dbReference type="RefSeq" id="WP_183465756.1">
    <property type="nucleotide sequence ID" value="NZ_CP050299.1"/>
</dbReference>
<dbReference type="InterPro" id="IPR038109">
    <property type="entry name" value="DNA_bind_recomb_sf"/>
</dbReference>
<dbReference type="InterPro" id="IPR006119">
    <property type="entry name" value="Resolv_N"/>
</dbReference>
<evidence type="ECO:0000259" key="1">
    <source>
        <dbReference type="PROSITE" id="PS51736"/>
    </source>
</evidence>
<dbReference type="GO" id="GO:0003677">
    <property type="term" value="F:DNA binding"/>
    <property type="evidence" value="ECO:0007669"/>
    <property type="project" value="InterPro"/>
</dbReference>
<keyword evidence="3" id="KW-0614">Plasmid</keyword>
<dbReference type="PROSITE" id="PS51737">
    <property type="entry name" value="RECOMBINASE_DNA_BIND"/>
    <property type="match status" value="1"/>
</dbReference>
<dbReference type="InterPro" id="IPR036162">
    <property type="entry name" value="Resolvase-like_N_sf"/>
</dbReference>
<name>A0A7G6T5H6_9HYPH</name>
<reference evidence="4" key="1">
    <citation type="journal article" date="2020" name="Mol. Plant Microbe">
        <title>Rhizobial microsymbionts of the narrowly endemic Oxytropis species growing in Kamchatka are characterized by significant genetic diversity and possess a set of genes that are associated with T3SS and T6SS secretion systems and can affect the development of symbiosis.</title>
        <authorList>
            <person name="Safronova V."/>
            <person name="Guro P."/>
            <person name="Sazanova A."/>
            <person name="Kuznetsova I."/>
            <person name="Belimov A."/>
            <person name="Yakubov V."/>
            <person name="Chirak E."/>
            <person name="Afonin A."/>
            <person name="Gogolev Y."/>
            <person name="Andronov E."/>
            <person name="Tikhonovich I."/>
        </authorList>
    </citation>
    <scope>NUCLEOTIDE SEQUENCE [LARGE SCALE GENOMIC DNA]</scope>
    <source>
        <strain evidence="4">583</strain>
        <plasmid evidence="4">p_1</plasmid>
    </source>
</reference>
<feature type="domain" description="Resolvase/invertase-type recombinase catalytic" evidence="1">
    <location>
        <begin position="13"/>
        <end position="162"/>
    </location>
</feature>
<organism evidence="3 4">
    <name type="scientific">Mesorhizobium huakuii</name>
    <dbReference type="NCBI Taxonomy" id="28104"/>
    <lineage>
        <taxon>Bacteria</taxon>
        <taxon>Pseudomonadati</taxon>
        <taxon>Pseudomonadota</taxon>
        <taxon>Alphaproteobacteria</taxon>
        <taxon>Hyphomicrobiales</taxon>
        <taxon>Phyllobacteriaceae</taxon>
        <taxon>Mesorhizobium</taxon>
    </lineage>
</organism>
<dbReference type="PANTHER" id="PTHR30461:SF23">
    <property type="entry name" value="DNA RECOMBINASE-RELATED"/>
    <property type="match status" value="1"/>
</dbReference>
<dbReference type="InterPro" id="IPR025827">
    <property type="entry name" value="Zn_ribbon_recom_dom"/>
</dbReference>
<dbReference type="Pfam" id="PF13408">
    <property type="entry name" value="Zn_ribbon_recom"/>
    <property type="match status" value="1"/>
</dbReference>
<gene>
    <name evidence="3" type="ORF">HB778_38435</name>
</gene>
<dbReference type="Gene3D" id="3.90.1750.20">
    <property type="entry name" value="Putative Large Serine Recombinase, Chain B, Domain 2"/>
    <property type="match status" value="1"/>
</dbReference>